<dbReference type="Pfam" id="PF02770">
    <property type="entry name" value="Acyl-CoA_dh_M"/>
    <property type="match status" value="1"/>
</dbReference>
<dbReference type="PROSITE" id="PS00073">
    <property type="entry name" value="ACYL_COA_DH_2"/>
    <property type="match status" value="1"/>
</dbReference>
<dbReference type="Gene3D" id="1.20.140.10">
    <property type="entry name" value="Butyryl-CoA Dehydrogenase, subunit A, domain 3"/>
    <property type="match status" value="1"/>
</dbReference>
<dbReference type="InterPro" id="IPR050741">
    <property type="entry name" value="Acyl-CoA_dehydrogenase"/>
</dbReference>
<evidence type="ECO:0000259" key="9">
    <source>
        <dbReference type="Pfam" id="PF02771"/>
    </source>
</evidence>
<dbReference type="PANTHER" id="PTHR48083">
    <property type="entry name" value="MEDIUM-CHAIN SPECIFIC ACYL-COA DEHYDROGENASE, MITOCHONDRIAL-RELATED"/>
    <property type="match status" value="1"/>
</dbReference>
<dbReference type="PANTHER" id="PTHR48083:SF6">
    <property type="entry name" value="ACYL-COA DEHYDROGENASE 6"/>
    <property type="match status" value="1"/>
</dbReference>
<comment type="caution">
    <text evidence="10">The sequence shown here is derived from an EMBL/GenBank/DDBJ whole genome shotgun (WGS) entry which is preliminary data.</text>
</comment>
<reference evidence="10 11" key="1">
    <citation type="submission" date="2024-02" db="EMBL/GenBank/DDBJ databases">
        <title>Herpetosiphon gulosus NBRC 112829.</title>
        <authorList>
            <person name="Ichikawa N."/>
            <person name="Katano-Makiyama Y."/>
            <person name="Hidaka K."/>
        </authorList>
    </citation>
    <scope>NUCLEOTIDE SEQUENCE [LARGE SCALE GENOMIC DNA]</scope>
    <source>
        <strain evidence="10 11">NBRC 112829</strain>
    </source>
</reference>
<name>A0ABP9X3U1_9CHLR</name>
<keyword evidence="5 6" id="KW-0560">Oxidoreductase</keyword>
<comment type="cofactor">
    <cofactor evidence="1 6">
        <name>FAD</name>
        <dbReference type="ChEBI" id="CHEBI:57692"/>
    </cofactor>
</comment>
<dbReference type="InterPro" id="IPR037069">
    <property type="entry name" value="AcylCoA_DH/ox_N_sf"/>
</dbReference>
<evidence type="ECO:0000259" key="8">
    <source>
        <dbReference type="Pfam" id="PF02770"/>
    </source>
</evidence>
<evidence type="ECO:0000256" key="1">
    <source>
        <dbReference type="ARBA" id="ARBA00001974"/>
    </source>
</evidence>
<dbReference type="SUPFAM" id="SSF56645">
    <property type="entry name" value="Acyl-CoA dehydrogenase NM domain-like"/>
    <property type="match status" value="1"/>
</dbReference>
<evidence type="ECO:0000256" key="3">
    <source>
        <dbReference type="ARBA" id="ARBA00022630"/>
    </source>
</evidence>
<dbReference type="InterPro" id="IPR013786">
    <property type="entry name" value="AcylCoA_DH/ox_N"/>
</dbReference>
<evidence type="ECO:0000313" key="11">
    <source>
        <dbReference type="Proteomes" id="UP001428290"/>
    </source>
</evidence>
<dbReference type="InterPro" id="IPR046373">
    <property type="entry name" value="Acyl-CoA_Oxase/DH_mid-dom_sf"/>
</dbReference>
<protein>
    <submittedName>
        <fullName evidence="10">Acyl-CoA dehydrogenase</fullName>
    </submittedName>
</protein>
<dbReference type="SUPFAM" id="SSF47203">
    <property type="entry name" value="Acyl-CoA dehydrogenase C-terminal domain-like"/>
    <property type="match status" value="1"/>
</dbReference>
<dbReference type="Pfam" id="PF00441">
    <property type="entry name" value="Acyl-CoA_dh_1"/>
    <property type="match status" value="1"/>
</dbReference>
<dbReference type="Pfam" id="PF02771">
    <property type="entry name" value="Acyl-CoA_dh_N"/>
    <property type="match status" value="1"/>
</dbReference>
<sequence length="386" mass="43025">MSLYFNAEHEMFRQTIRRFVEREINPFVEQWEHERAFPGHTLFKKLGEIGALGVSYPEAYGGAGLDYWYNVVLAEELGYAHCGGVPMAIAVHTDMATPALAEFGSAELCQRFLAPAIRGEMIAAVAISEPDAGSDVAAIRTRAVRDGDEYVINGHKMWITNGTQADFITLLARTSDEPGYKSMSLLIVPTNTPGFHVSKKLEKLGNHSSDTALLAFDNVRVPVTNRIGEEGQGFVLQMQQFQKERLIGSVSAVSAMERIVEMTSHYCRERQTFGKPLIDNQYIHFRLAELLTEIEALRQLNYHCTRLLLAGHDITKEVSMAKLKAGRLAREVADTCLQFHGGMGYVEEYPMARYFRDARLLSIGGGADEIMLGIIAKYAGLLRKRG</sequence>
<dbReference type="Gene3D" id="1.10.540.10">
    <property type="entry name" value="Acyl-CoA dehydrogenase/oxidase, N-terminal domain"/>
    <property type="match status" value="1"/>
</dbReference>
<dbReference type="InterPro" id="IPR009100">
    <property type="entry name" value="AcylCoA_DH/oxidase_NM_dom_sf"/>
</dbReference>
<keyword evidence="11" id="KW-1185">Reference proteome</keyword>
<keyword evidence="4 6" id="KW-0274">FAD</keyword>
<evidence type="ECO:0000313" key="10">
    <source>
        <dbReference type="EMBL" id="GAA5529165.1"/>
    </source>
</evidence>
<dbReference type="InterPro" id="IPR036250">
    <property type="entry name" value="AcylCo_DH-like_C"/>
</dbReference>
<dbReference type="InterPro" id="IPR009075">
    <property type="entry name" value="AcylCo_DH/oxidase_C"/>
</dbReference>
<accession>A0ABP9X3U1</accession>
<evidence type="ECO:0000256" key="2">
    <source>
        <dbReference type="ARBA" id="ARBA00009347"/>
    </source>
</evidence>
<evidence type="ECO:0000256" key="5">
    <source>
        <dbReference type="ARBA" id="ARBA00023002"/>
    </source>
</evidence>
<evidence type="ECO:0000256" key="4">
    <source>
        <dbReference type="ARBA" id="ARBA00022827"/>
    </source>
</evidence>
<comment type="similarity">
    <text evidence="2 6">Belongs to the acyl-CoA dehydrogenase family.</text>
</comment>
<proteinExistence type="inferred from homology"/>
<feature type="domain" description="Acyl-CoA dehydrogenase/oxidase C-terminal" evidence="7">
    <location>
        <begin position="231"/>
        <end position="377"/>
    </location>
</feature>
<dbReference type="Gene3D" id="2.40.110.10">
    <property type="entry name" value="Butyryl-CoA Dehydrogenase, subunit A, domain 2"/>
    <property type="match status" value="1"/>
</dbReference>
<feature type="domain" description="Acyl-CoA oxidase/dehydrogenase middle" evidence="8">
    <location>
        <begin position="124"/>
        <end position="219"/>
    </location>
</feature>
<evidence type="ECO:0000259" key="7">
    <source>
        <dbReference type="Pfam" id="PF00441"/>
    </source>
</evidence>
<dbReference type="Proteomes" id="UP001428290">
    <property type="component" value="Unassembled WGS sequence"/>
</dbReference>
<gene>
    <name evidence="10" type="primary">mmgC</name>
    <name evidence="10" type="ORF">Hgul01_02971</name>
</gene>
<organism evidence="10 11">
    <name type="scientific">Herpetosiphon gulosus</name>
    <dbReference type="NCBI Taxonomy" id="1973496"/>
    <lineage>
        <taxon>Bacteria</taxon>
        <taxon>Bacillati</taxon>
        <taxon>Chloroflexota</taxon>
        <taxon>Chloroflexia</taxon>
        <taxon>Herpetosiphonales</taxon>
        <taxon>Herpetosiphonaceae</taxon>
        <taxon>Herpetosiphon</taxon>
    </lineage>
</organism>
<evidence type="ECO:0000256" key="6">
    <source>
        <dbReference type="RuleBase" id="RU362125"/>
    </source>
</evidence>
<dbReference type="InterPro" id="IPR006091">
    <property type="entry name" value="Acyl-CoA_Oxase/DH_mid-dom"/>
</dbReference>
<keyword evidence="3 6" id="KW-0285">Flavoprotein</keyword>
<dbReference type="PROSITE" id="PS00072">
    <property type="entry name" value="ACYL_COA_DH_1"/>
    <property type="match status" value="1"/>
</dbReference>
<dbReference type="EMBL" id="BAABRU010000010">
    <property type="protein sequence ID" value="GAA5529165.1"/>
    <property type="molecule type" value="Genomic_DNA"/>
</dbReference>
<dbReference type="InterPro" id="IPR006089">
    <property type="entry name" value="Acyl-CoA_DH_CS"/>
</dbReference>
<feature type="domain" description="Acyl-CoA dehydrogenase/oxidase N-terminal" evidence="9">
    <location>
        <begin position="7"/>
        <end position="120"/>
    </location>
</feature>